<dbReference type="Proteomes" id="UP000826195">
    <property type="component" value="Unassembled WGS sequence"/>
</dbReference>
<protein>
    <submittedName>
        <fullName evidence="2">Uncharacterized protein</fullName>
    </submittedName>
</protein>
<feature type="region of interest" description="Disordered" evidence="1">
    <location>
        <begin position="1"/>
        <end position="20"/>
    </location>
</feature>
<evidence type="ECO:0000313" key="3">
    <source>
        <dbReference type="Proteomes" id="UP000826195"/>
    </source>
</evidence>
<accession>A0AAV7ITU0</accession>
<gene>
    <name evidence="2" type="ORF">KQX54_016244</name>
</gene>
<reference evidence="2 3" key="1">
    <citation type="journal article" date="2021" name="J. Hered.">
        <title>A chromosome-level genome assembly of the parasitoid wasp, Cotesia glomerata (Hymenoptera: Braconidae).</title>
        <authorList>
            <person name="Pinto B.J."/>
            <person name="Weis J.J."/>
            <person name="Gamble T."/>
            <person name="Ode P.J."/>
            <person name="Paul R."/>
            <person name="Zaspel J.M."/>
        </authorList>
    </citation>
    <scope>NUCLEOTIDE SEQUENCE [LARGE SCALE GENOMIC DNA]</scope>
    <source>
        <strain evidence="2">CgM1</strain>
    </source>
</reference>
<dbReference type="EMBL" id="JAHXZJ010001119">
    <property type="protein sequence ID" value="KAH0555232.1"/>
    <property type="molecule type" value="Genomic_DNA"/>
</dbReference>
<sequence length="89" mass="10438">MTDVQAKGEDFTRLQSSSPRPGCIAKSRVKLEIDDTDFTSWMENSMRGGLTGPWEFCHFWLIINKLEGFLLGFINFLEFWNFWRNLSII</sequence>
<evidence type="ECO:0000313" key="2">
    <source>
        <dbReference type="EMBL" id="KAH0555232.1"/>
    </source>
</evidence>
<comment type="caution">
    <text evidence="2">The sequence shown here is derived from an EMBL/GenBank/DDBJ whole genome shotgun (WGS) entry which is preliminary data.</text>
</comment>
<feature type="compositionally biased region" description="Basic and acidic residues" evidence="1">
    <location>
        <begin position="1"/>
        <end position="12"/>
    </location>
</feature>
<name>A0AAV7ITU0_COTGL</name>
<proteinExistence type="predicted"/>
<keyword evidence="3" id="KW-1185">Reference proteome</keyword>
<dbReference type="AlphaFoldDB" id="A0AAV7ITU0"/>
<organism evidence="2 3">
    <name type="scientific">Cotesia glomerata</name>
    <name type="common">Lepidopteran parasitic wasp</name>
    <name type="synonym">Apanteles glomeratus</name>
    <dbReference type="NCBI Taxonomy" id="32391"/>
    <lineage>
        <taxon>Eukaryota</taxon>
        <taxon>Metazoa</taxon>
        <taxon>Ecdysozoa</taxon>
        <taxon>Arthropoda</taxon>
        <taxon>Hexapoda</taxon>
        <taxon>Insecta</taxon>
        <taxon>Pterygota</taxon>
        <taxon>Neoptera</taxon>
        <taxon>Endopterygota</taxon>
        <taxon>Hymenoptera</taxon>
        <taxon>Apocrita</taxon>
        <taxon>Ichneumonoidea</taxon>
        <taxon>Braconidae</taxon>
        <taxon>Microgastrinae</taxon>
        <taxon>Cotesia</taxon>
    </lineage>
</organism>
<evidence type="ECO:0000256" key="1">
    <source>
        <dbReference type="SAM" id="MobiDB-lite"/>
    </source>
</evidence>